<dbReference type="Pfam" id="PF04193">
    <property type="entry name" value="PQ-loop"/>
    <property type="match status" value="1"/>
</dbReference>
<dbReference type="Proteomes" id="UP000273516">
    <property type="component" value="Unassembled WGS sequence"/>
</dbReference>
<feature type="transmembrane region" description="Helical" evidence="5">
    <location>
        <begin position="6"/>
        <end position="24"/>
    </location>
</feature>
<keyword evidence="4 5" id="KW-0472">Membrane</keyword>
<sequence length="86" mass="9262">MIAPSVIGFLAAILGTICWVPQVVKTLRSREVKDLSLGTNVLVLATVALWLIYGLLLGDWPLILANVFSVTCVGTIVAAKLIWGRE</sequence>
<name>A0A3M0MEZ1_9RHOB</name>
<dbReference type="AlphaFoldDB" id="A0A3M0MEZ1"/>
<keyword evidence="3 5" id="KW-1133">Transmembrane helix</keyword>
<dbReference type="OrthoDB" id="9814012at2"/>
<reference evidence="6 7" key="1">
    <citation type="submission" date="2018-07" db="EMBL/GenBank/DDBJ databases">
        <authorList>
            <person name="Zhang Y."/>
            <person name="Wang L."/>
            <person name="Ma S."/>
        </authorList>
    </citation>
    <scope>NUCLEOTIDE SEQUENCE [LARGE SCALE GENOMIC DNA]</scope>
    <source>
        <strain evidence="6 7">4-2</strain>
    </source>
</reference>
<dbReference type="InterPro" id="IPR006603">
    <property type="entry name" value="PQ-loop_rpt"/>
</dbReference>
<proteinExistence type="predicted"/>
<evidence type="ECO:0008006" key="8">
    <source>
        <dbReference type="Google" id="ProtNLM"/>
    </source>
</evidence>
<evidence type="ECO:0000256" key="2">
    <source>
        <dbReference type="ARBA" id="ARBA00022692"/>
    </source>
</evidence>
<dbReference type="Gene3D" id="1.20.1280.290">
    <property type="match status" value="1"/>
</dbReference>
<evidence type="ECO:0000256" key="3">
    <source>
        <dbReference type="ARBA" id="ARBA00022989"/>
    </source>
</evidence>
<dbReference type="EMBL" id="QOKZ01000002">
    <property type="protein sequence ID" value="RMC36302.1"/>
    <property type="molecule type" value="Genomic_DNA"/>
</dbReference>
<evidence type="ECO:0000256" key="4">
    <source>
        <dbReference type="ARBA" id="ARBA00023136"/>
    </source>
</evidence>
<feature type="transmembrane region" description="Helical" evidence="5">
    <location>
        <begin position="62"/>
        <end position="83"/>
    </location>
</feature>
<evidence type="ECO:0000313" key="7">
    <source>
        <dbReference type="Proteomes" id="UP000273516"/>
    </source>
</evidence>
<feature type="transmembrane region" description="Helical" evidence="5">
    <location>
        <begin position="36"/>
        <end position="56"/>
    </location>
</feature>
<keyword evidence="7" id="KW-1185">Reference proteome</keyword>
<evidence type="ECO:0000256" key="1">
    <source>
        <dbReference type="ARBA" id="ARBA00004141"/>
    </source>
</evidence>
<comment type="caution">
    <text evidence="6">The sequence shown here is derived from an EMBL/GenBank/DDBJ whole genome shotgun (WGS) entry which is preliminary data.</text>
</comment>
<dbReference type="RefSeq" id="WP_122111468.1">
    <property type="nucleotide sequence ID" value="NZ_QOKZ01000002.1"/>
</dbReference>
<accession>A0A3M0MEZ1</accession>
<protein>
    <recommendedName>
        <fullName evidence="8">MtN3 and saliva related transmembrane protein</fullName>
    </recommendedName>
</protein>
<comment type="subcellular location">
    <subcellularLocation>
        <location evidence="1">Membrane</location>
        <topology evidence="1">Multi-pass membrane protein</topology>
    </subcellularLocation>
</comment>
<keyword evidence="2 5" id="KW-0812">Transmembrane</keyword>
<dbReference type="GO" id="GO:0016020">
    <property type="term" value="C:membrane"/>
    <property type="evidence" value="ECO:0007669"/>
    <property type="project" value="UniProtKB-SubCell"/>
</dbReference>
<evidence type="ECO:0000313" key="6">
    <source>
        <dbReference type="EMBL" id="RMC36302.1"/>
    </source>
</evidence>
<evidence type="ECO:0000256" key="5">
    <source>
        <dbReference type="SAM" id="Phobius"/>
    </source>
</evidence>
<gene>
    <name evidence="6" type="ORF">C9E81_06380</name>
</gene>
<organism evidence="6 7">
    <name type="scientific">Paracoccus alkanivorans</name>
    <dbReference type="NCBI Taxonomy" id="2116655"/>
    <lineage>
        <taxon>Bacteria</taxon>
        <taxon>Pseudomonadati</taxon>
        <taxon>Pseudomonadota</taxon>
        <taxon>Alphaproteobacteria</taxon>
        <taxon>Rhodobacterales</taxon>
        <taxon>Paracoccaceae</taxon>
        <taxon>Paracoccus</taxon>
    </lineage>
</organism>